<sequence length="171" mass="17988">MPTSETDPFPAGAALRRGRLVAQQTLAEALRLRLTVLFGGAGAALVLLALGLQDFNFGAAELTFIADFGLGVISLFGTLLAALGMAHLYFRGIEGGVAACLLTRAVRRGEYLAGQLAGVLALLALYTAGLTLVLAGILLGRGPNSGWLPCRCRCSCRRARWCGSRSRSWPP</sequence>
<feature type="transmembrane region" description="Helical" evidence="1">
    <location>
        <begin position="111"/>
        <end position="139"/>
    </location>
</feature>
<reference evidence="2 3" key="1">
    <citation type="submission" date="2016-06" db="EMBL/GenBank/DDBJ databases">
        <title>Three novel species with peptidoglycan cell walls form the new genus Lacunisphaera gen. nov. in the family Opitutaceae of the verrucomicrobial subdivision 4.</title>
        <authorList>
            <person name="Rast P."/>
            <person name="Gloeckner I."/>
            <person name="Jogler M."/>
            <person name="Boedeker C."/>
            <person name="Jeske O."/>
            <person name="Wiegand S."/>
            <person name="Reinhardt R."/>
            <person name="Schumann P."/>
            <person name="Rohde M."/>
            <person name="Spring S."/>
            <person name="Gloeckner F.O."/>
            <person name="Jogler C."/>
        </authorList>
    </citation>
    <scope>NUCLEOTIDE SEQUENCE [LARGE SCALE GENOMIC DNA]</scope>
    <source>
        <strain evidence="2 3">IG16b</strain>
    </source>
</reference>
<evidence type="ECO:0000256" key="1">
    <source>
        <dbReference type="SAM" id="Phobius"/>
    </source>
</evidence>
<evidence type="ECO:0008006" key="4">
    <source>
        <dbReference type="Google" id="ProtNLM"/>
    </source>
</evidence>
<dbReference type="STRING" id="1838286.Verru16b_02590"/>
<dbReference type="KEGG" id="obg:Verru16b_02590"/>
<accession>A0A1D8AX91</accession>
<dbReference type="EMBL" id="CP016094">
    <property type="protein sequence ID" value="AOS45509.1"/>
    <property type="molecule type" value="Genomic_DNA"/>
</dbReference>
<keyword evidence="3" id="KW-1185">Reference proteome</keyword>
<gene>
    <name evidence="2" type="ORF">Verru16b_02590</name>
</gene>
<feature type="transmembrane region" description="Helical" evidence="1">
    <location>
        <begin position="64"/>
        <end position="90"/>
    </location>
</feature>
<dbReference type="RefSeq" id="WP_069962649.1">
    <property type="nucleotide sequence ID" value="NZ_CP016094.1"/>
</dbReference>
<keyword evidence="1" id="KW-0472">Membrane</keyword>
<evidence type="ECO:0000313" key="2">
    <source>
        <dbReference type="EMBL" id="AOS45509.1"/>
    </source>
</evidence>
<feature type="transmembrane region" description="Helical" evidence="1">
    <location>
        <begin position="34"/>
        <end position="52"/>
    </location>
</feature>
<dbReference type="OrthoDB" id="190894at2"/>
<evidence type="ECO:0000313" key="3">
    <source>
        <dbReference type="Proteomes" id="UP000095228"/>
    </source>
</evidence>
<dbReference type="AlphaFoldDB" id="A0A1D8AX91"/>
<name>A0A1D8AX91_9BACT</name>
<keyword evidence="1" id="KW-0812">Transmembrane</keyword>
<protein>
    <recommendedName>
        <fullName evidence="4">ABC-2 family transporter protein</fullName>
    </recommendedName>
</protein>
<proteinExistence type="predicted"/>
<dbReference type="Proteomes" id="UP000095228">
    <property type="component" value="Chromosome"/>
</dbReference>
<organism evidence="2 3">
    <name type="scientific">Lacunisphaera limnophila</name>
    <dbReference type="NCBI Taxonomy" id="1838286"/>
    <lineage>
        <taxon>Bacteria</taxon>
        <taxon>Pseudomonadati</taxon>
        <taxon>Verrucomicrobiota</taxon>
        <taxon>Opitutia</taxon>
        <taxon>Opitutales</taxon>
        <taxon>Opitutaceae</taxon>
        <taxon>Lacunisphaera</taxon>
    </lineage>
</organism>
<keyword evidence="1" id="KW-1133">Transmembrane helix</keyword>